<evidence type="ECO:0000259" key="14">
    <source>
        <dbReference type="PROSITE" id="PS51747"/>
    </source>
</evidence>
<dbReference type="AlphaFoldDB" id="A0A2V1K5E3"/>
<dbReference type="PANTHER" id="PTHR30237:SF2">
    <property type="entry name" value="MUREIN TETRAPEPTIDE CARBOXYPEPTIDASE"/>
    <property type="match status" value="1"/>
</dbReference>
<dbReference type="Proteomes" id="UP000245212">
    <property type="component" value="Unassembled WGS sequence"/>
</dbReference>
<evidence type="ECO:0000256" key="5">
    <source>
        <dbReference type="ARBA" id="ARBA00022670"/>
    </source>
</evidence>
<dbReference type="InterPro" id="IPR003507">
    <property type="entry name" value="S66_fam"/>
</dbReference>
<dbReference type="SUPFAM" id="SSF52317">
    <property type="entry name" value="Class I glutamine amidotransferase-like"/>
    <property type="match status" value="1"/>
</dbReference>
<comment type="caution">
    <text evidence="15">The sequence shown here is derived from an EMBL/GenBank/DDBJ whole genome shotgun (WGS) entry which is preliminary data.</text>
</comment>
<feature type="compositionally biased region" description="Basic and acidic residues" evidence="13">
    <location>
        <begin position="194"/>
        <end position="218"/>
    </location>
</feature>
<evidence type="ECO:0000256" key="3">
    <source>
        <dbReference type="ARBA" id="ARBA00011738"/>
    </source>
</evidence>
<feature type="domain" description="CMP/dCMP-type deaminase" evidence="14">
    <location>
        <begin position="24"/>
        <end position="152"/>
    </location>
</feature>
<comment type="subunit">
    <text evidence="3 12">Homodimer.</text>
</comment>
<dbReference type="Pfam" id="PF17676">
    <property type="entry name" value="Peptidase_S66C"/>
    <property type="match status" value="1"/>
</dbReference>
<dbReference type="NCBIfam" id="NF008113">
    <property type="entry name" value="PRK10860.1"/>
    <property type="match status" value="1"/>
</dbReference>
<dbReference type="GO" id="GO:0008270">
    <property type="term" value="F:zinc ion binding"/>
    <property type="evidence" value="ECO:0007669"/>
    <property type="project" value="UniProtKB-UniRule"/>
</dbReference>
<feature type="compositionally biased region" description="Basic and acidic residues" evidence="13">
    <location>
        <begin position="8"/>
        <end position="26"/>
    </location>
</feature>
<evidence type="ECO:0000256" key="13">
    <source>
        <dbReference type="SAM" id="MobiDB-lite"/>
    </source>
</evidence>
<reference evidence="16" key="1">
    <citation type="submission" date="2018-05" db="EMBL/GenBank/DDBJ databases">
        <authorList>
            <person name="Li Y."/>
        </authorList>
    </citation>
    <scope>NUCLEOTIDE SEQUENCE [LARGE SCALE GENOMIC DNA]</scope>
    <source>
        <strain evidence="16">3d-2-2</strain>
    </source>
</reference>
<dbReference type="GO" id="GO:0052717">
    <property type="term" value="F:tRNA-specific adenosine-34 deaminase activity"/>
    <property type="evidence" value="ECO:0007669"/>
    <property type="project" value="UniProtKB-UniRule"/>
</dbReference>
<evidence type="ECO:0000256" key="12">
    <source>
        <dbReference type="HAMAP-Rule" id="MF_00972"/>
    </source>
</evidence>
<comment type="catalytic activity">
    <reaction evidence="11 12">
        <text>adenosine(34) in tRNA + H2O + H(+) = inosine(34) in tRNA + NH4(+)</text>
        <dbReference type="Rhea" id="RHEA:43168"/>
        <dbReference type="Rhea" id="RHEA-COMP:10373"/>
        <dbReference type="Rhea" id="RHEA-COMP:10374"/>
        <dbReference type="ChEBI" id="CHEBI:15377"/>
        <dbReference type="ChEBI" id="CHEBI:15378"/>
        <dbReference type="ChEBI" id="CHEBI:28938"/>
        <dbReference type="ChEBI" id="CHEBI:74411"/>
        <dbReference type="ChEBI" id="CHEBI:82852"/>
        <dbReference type="EC" id="3.5.4.33"/>
    </reaction>
</comment>
<dbReference type="HAMAP" id="MF_00972">
    <property type="entry name" value="tRNA_aden_deaminase"/>
    <property type="match status" value="1"/>
</dbReference>
<keyword evidence="10 12" id="KW-0862">Zinc</keyword>
<dbReference type="PROSITE" id="PS51747">
    <property type="entry name" value="CYT_DCMP_DEAMINASES_2"/>
    <property type="match status" value="1"/>
</dbReference>
<dbReference type="Gene3D" id="3.40.50.10740">
    <property type="entry name" value="Class I glutamine amidotransferase-like"/>
    <property type="match status" value="1"/>
</dbReference>
<keyword evidence="7 12" id="KW-0479">Metal-binding</keyword>
<evidence type="ECO:0000256" key="6">
    <source>
        <dbReference type="ARBA" id="ARBA00022694"/>
    </source>
</evidence>
<dbReference type="InterPro" id="IPR040449">
    <property type="entry name" value="Peptidase_S66_N"/>
</dbReference>
<dbReference type="InterPro" id="IPR029062">
    <property type="entry name" value="Class_I_gatase-like"/>
</dbReference>
<dbReference type="FunFam" id="3.40.140.10:FF:000005">
    <property type="entry name" value="tRNA-specific adenosine deaminase"/>
    <property type="match status" value="1"/>
</dbReference>
<evidence type="ECO:0000256" key="8">
    <source>
        <dbReference type="ARBA" id="ARBA00022801"/>
    </source>
</evidence>
<feature type="binding site" evidence="12">
    <location>
        <position position="76"/>
    </location>
    <ligand>
        <name>Zn(2+)</name>
        <dbReference type="ChEBI" id="CHEBI:29105"/>
        <note>catalytic</note>
    </ligand>
</feature>
<keyword evidence="5" id="KW-0645">Protease</keyword>
<dbReference type="InterPro" id="IPR027478">
    <property type="entry name" value="LdcA_N"/>
</dbReference>
<comment type="function">
    <text evidence="12">Catalyzes the deamination of adenosine to inosine at the wobble position 34 of tRNA(Arg2).</text>
</comment>
<evidence type="ECO:0000313" key="15">
    <source>
        <dbReference type="EMBL" id="PWF25453.1"/>
    </source>
</evidence>
<dbReference type="RefSeq" id="WP_109060856.1">
    <property type="nucleotide sequence ID" value="NZ_QETA01000001.1"/>
</dbReference>
<dbReference type="GO" id="GO:0008236">
    <property type="term" value="F:serine-type peptidase activity"/>
    <property type="evidence" value="ECO:0007669"/>
    <property type="project" value="UniProtKB-KW"/>
</dbReference>
<organism evidence="15 16">
    <name type="scientific">Corticimicrobacter populi</name>
    <dbReference type="NCBI Taxonomy" id="2175229"/>
    <lineage>
        <taxon>Bacteria</taxon>
        <taxon>Pseudomonadati</taxon>
        <taxon>Pseudomonadota</taxon>
        <taxon>Betaproteobacteria</taxon>
        <taxon>Burkholderiales</taxon>
        <taxon>Alcaligenaceae</taxon>
        <taxon>Corticimicrobacter</taxon>
    </lineage>
</organism>
<comment type="similarity">
    <text evidence="1">Belongs to the peptidase S66 family.</text>
</comment>
<evidence type="ECO:0000256" key="2">
    <source>
        <dbReference type="ARBA" id="ARBA00010669"/>
    </source>
</evidence>
<protein>
    <recommendedName>
        <fullName evidence="12">tRNA-specific adenosine deaminase</fullName>
        <ecNumber evidence="12">3.5.4.33</ecNumber>
    </recommendedName>
</protein>
<comment type="similarity">
    <text evidence="2">Belongs to the cytidine and deoxycytidylate deaminase family. ADAT2 subfamily.</text>
</comment>
<dbReference type="InterPro" id="IPR002125">
    <property type="entry name" value="CMP_dCMP_dom"/>
</dbReference>
<keyword evidence="16" id="KW-1185">Reference proteome</keyword>
<dbReference type="Gene3D" id="3.50.30.60">
    <property type="entry name" value="LD-carboxypeptidase A C-terminal domain-like"/>
    <property type="match status" value="1"/>
</dbReference>
<evidence type="ECO:0000256" key="9">
    <source>
        <dbReference type="ARBA" id="ARBA00022825"/>
    </source>
</evidence>
<dbReference type="CDD" id="cd07025">
    <property type="entry name" value="Peptidase_S66"/>
    <property type="match status" value="1"/>
</dbReference>
<dbReference type="InterPro" id="IPR016193">
    <property type="entry name" value="Cytidine_deaminase-like"/>
</dbReference>
<feature type="region of interest" description="Disordered" evidence="13">
    <location>
        <begin position="193"/>
        <end position="224"/>
    </location>
</feature>
<keyword evidence="8 12" id="KW-0378">Hydrolase</keyword>
<dbReference type="Pfam" id="PF02016">
    <property type="entry name" value="Peptidase_S66"/>
    <property type="match status" value="1"/>
</dbReference>
<gene>
    <name evidence="12" type="primary">tadA</name>
    <name evidence="15" type="ORF">DD235_04790</name>
</gene>
<evidence type="ECO:0000256" key="4">
    <source>
        <dbReference type="ARBA" id="ARBA00022645"/>
    </source>
</evidence>
<evidence type="ECO:0000256" key="1">
    <source>
        <dbReference type="ARBA" id="ARBA00010233"/>
    </source>
</evidence>
<keyword evidence="4" id="KW-0121">Carboxypeptidase</keyword>
<dbReference type="CDD" id="cd01285">
    <property type="entry name" value="nucleoside_deaminase"/>
    <property type="match status" value="1"/>
</dbReference>
<evidence type="ECO:0000256" key="11">
    <source>
        <dbReference type="ARBA" id="ARBA00048045"/>
    </source>
</evidence>
<dbReference type="InterPro" id="IPR040921">
    <property type="entry name" value="Peptidase_S66C"/>
</dbReference>
<dbReference type="InterPro" id="IPR016192">
    <property type="entry name" value="APOBEC/CMP_deaminase_Zn-bd"/>
</dbReference>
<dbReference type="Gene3D" id="3.40.140.10">
    <property type="entry name" value="Cytidine Deaminase, domain 2"/>
    <property type="match status" value="1"/>
</dbReference>
<dbReference type="GO" id="GO:0006508">
    <property type="term" value="P:proteolysis"/>
    <property type="evidence" value="ECO:0007669"/>
    <property type="project" value="UniProtKB-KW"/>
</dbReference>
<dbReference type="SUPFAM" id="SSF141986">
    <property type="entry name" value="LD-carboxypeptidase A C-terminal domain-like"/>
    <property type="match status" value="1"/>
</dbReference>
<dbReference type="SUPFAM" id="SSF53927">
    <property type="entry name" value="Cytidine deaminase-like"/>
    <property type="match status" value="1"/>
</dbReference>
<dbReference type="EC" id="3.5.4.33" evidence="12"/>
<feature type="binding site" evidence="12">
    <location>
        <position position="106"/>
    </location>
    <ligand>
        <name>Zn(2+)</name>
        <dbReference type="ChEBI" id="CHEBI:29105"/>
        <note>catalytic</note>
    </ligand>
</feature>
<dbReference type="PROSITE" id="PS00903">
    <property type="entry name" value="CYT_DCMP_DEAMINASES_1"/>
    <property type="match status" value="1"/>
</dbReference>
<accession>A0A2V1K5E3</accession>
<dbReference type="GO" id="GO:0004180">
    <property type="term" value="F:carboxypeptidase activity"/>
    <property type="evidence" value="ECO:0007669"/>
    <property type="project" value="UniProtKB-KW"/>
</dbReference>
<evidence type="ECO:0000313" key="16">
    <source>
        <dbReference type="Proteomes" id="UP000245212"/>
    </source>
</evidence>
<comment type="cofactor">
    <cofactor evidence="12">
        <name>Zn(2+)</name>
        <dbReference type="ChEBI" id="CHEBI:29105"/>
    </cofactor>
    <text evidence="12">Binds 1 zinc ion per subunit.</text>
</comment>
<dbReference type="InterPro" id="IPR027461">
    <property type="entry name" value="Carboxypeptidase_A_C_sf"/>
</dbReference>
<feature type="region of interest" description="Disordered" evidence="13">
    <location>
        <begin position="1"/>
        <end position="26"/>
    </location>
</feature>
<keyword evidence="6 12" id="KW-0819">tRNA processing</keyword>
<feature type="active site" description="Proton donor" evidence="12">
    <location>
        <position position="78"/>
    </location>
</feature>
<dbReference type="EMBL" id="QETA01000001">
    <property type="protein sequence ID" value="PWF25453.1"/>
    <property type="molecule type" value="Genomic_DNA"/>
</dbReference>
<name>A0A2V1K5E3_9BURK</name>
<feature type="binding site" evidence="12">
    <location>
        <position position="109"/>
    </location>
    <ligand>
        <name>Zn(2+)</name>
        <dbReference type="ChEBI" id="CHEBI:29105"/>
        <note>catalytic</note>
    </ligand>
</feature>
<evidence type="ECO:0000256" key="7">
    <source>
        <dbReference type="ARBA" id="ARBA00022723"/>
    </source>
</evidence>
<dbReference type="GO" id="GO:0002100">
    <property type="term" value="P:tRNA wobble adenosine to inosine editing"/>
    <property type="evidence" value="ECO:0007669"/>
    <property type="project" value="UniProtKB-UniRule"/>
</dbReference>
<dbReference type="PANTHER" id="PTHR30237">
    <property type="entry name" value="MURAMOYLTETRAPEPTIDE CARBOXYPEPTIDASE"/>
    <property type="match status" value="1"/>
</dbReference>
<keyword evidence="9" id="KW-0720">Serine protease</keyword>
<proteinExistence type="inferred from homology"/>
<sequence>MSSPVVPPEDRVQAENRSPDEGAGRDRAMMQRALGLARQAWQEGEVPVGAVLVSAEGEILGEGRNRTIGDHDPTAHAEVVALRDAGLKQANYRLPGATLYVTLEPCTMCIGAMLHARLARIVYGATDPKTGACGSVLDIPAHEQLNHQTQVEAGVLADECSAMLKAFFRERRAQAAQEKSKMNKQIPVRVEGLGQDHDHGHAHDHGSHGHSHDHDHGHHAGHGGCSGGQGGCCGNCGGQGTAGTESIYLFAPSGVPAPELLDTAQASLKQLGFAPVLDADVRSQHQRFAGTDAQRLAGIARALAQPADIVMAVRGGYGMSRLLSRIDWRAVADSGKRFVGHSDFTAFNLALLAQTGAVSYAGPCACSDFAGPLADDLTHDLFAEMMHGDLEALSFESPDADPIDCRGTLWGGNLAMLVSLLGTPYFPQIDDGILFLEDVSEHPYRIERMLIQLQQAGVLARQQAIVLGTFTDYRLAEQDRGYDLQAAIDWIKAETGIAVIPGLPFGHSSPKATLPVGQRVGLATEDGMAYLVFKEHHHAHD</sequence>
<dbReference type="InterPro" id="IPR028883">
    <property type="entry name" value="tRNA_aden_deaminase"/>
</dbReference>
<evidence type="ECO:0000256" key="10">
    <source>
        <dbReference type="ARBA" id="ARBA00022833"/>
    </source>
</evidence>
<dbReference type="Pfam" id="PF00383">
    <property type="entry name" value="dCMP_cyt_deam_1"/>
    <property type="match status" value="1"/>
</dbReference>